<name>A0A4Y7SA89_COPMI</name>
<evidence type="ECO:0000313" key="2">
    <source>
        <dbReference type="EMBL" id="TEB18167.1"/>
    </source>
</evidence>
<keyword evidence="3" id="KW-1185">Reference proteome</keyword>
<evidence type="ECO:0000313" key="3">
    <source>
        <dbReference type="Proteomes" id="UP000298030"/>
    </source>
</evidence>
<dbReference type="AlphaFoldDB" id="A0A4Y7SA89"/>
<protein>
    <submittedName>
        <fullName evidence="2">Uncharacterized protein</fullName>
    </submittedName>
</protein>
<sequence length="176" mass="19113">MTPSTQQQCRTISTRSTSGQVGDIRTGERSGSGSGGERPNSTTQMDDIRSATIAPRLASHFSRLASHFSRLALFKIDIDASTGLALSAPRTLTGQQVFRLYAALRLALNTSALVDVDDAPNPSTPQRSESFPNLHSFKFIVKRTAARHPRIDIVIIFPSPLALESLVELRSAPVLR</sequence>
<reference evidence="2 3" key="1">
    <citation type="journal article" date="2019" name="Nat. Ecol. Evol.">
        <title>Megaphylogeny resolves global patterns of mushroom evolution.</title>
        <authorList>
            <person name="Varga T."/>
            <person name="Krizsan K."/>
            <person name="Foldi C."/>
            <person name="Dima B."/>
            <person name="Sanchez-Garcia M."/>
            <person name="Sanchez-Ramirez S."/>
            <person name="Szollosi G.J."/>
            <person name="Szarkandi J.G."/>
            <person name="Papp V."/>
            <person name="Albert L."/>
            <person name="Andreopoulos W."/>
            <person name="Angelini C."/>
            <person name="Antonin V."/>
            <person name="Barry K.W."/>
            <person name="Bougher N.L."/>
            <person name="Buchanan P."/>
            <person name="Buyck B."/>
            <person name="Bense V."/>
            <person name="Catcheside P."/>
            <person name="Chovatia M."/>
            <person name="Cooper J."/>
            <person name="Damon W."/>
            <person name="Desjardin D."/>
            <person name="Finy P."/>
            <person name="Geml J."/>
            <person name="Haridas S."/>
            <person name="Hughes K."/>
            <person name="Justo A."/>
            <person name="Karasinski D."/>
            <person name="Kautmanova I."/>
            <person name="Kiss B."/>
            <person name="Kocsube S."/>
            <person name="Kotiranta H."/>
            <person name="LaButti K.M."/>
            <person name="Lechner B.E."/>
            <person name="Liimatainen K."/>
            <person name="Lipzen A."/>
            <person name="Lukacs Z."/>
            <person name="Mihaltcheva S."/>
            <person name="Morgado L.N."/>
            <person name="Niskanen T."/>
            <person name="Noordeloos M.E."/>
            <person name="Ohm R.A."/>
            <person name="Ortiz-Santana B."/>
            <person name="Ovrebo C."/>
            <person name="Racz N."/>
            <person name="Riley R."/>
            <person name="Savchenko A."/>
            <person name="Shiryaev A."/>
            <person name="Soop K."/>
            <person name="Spirin V."/>
            <person name="Szebenyi C."/>
            <person name="Tomsovsky M."/>
            <person name="Tulloss R.E."/>
            <person name="Uehling J."/>
            <person name="Grigoriev I.V."/>
            <person name="Vagvolgyi C."/>
            <person name="Papp T."/>
            <person name="Martin F.M."/>
            <person name="Miettinen O."/>
            <person name="Hibbett D.S."/>
            <person name="Nagy L.G."/>
        </authorList>
    </citation>
    <scope>NUCLEOTIDE SEQUENCE [LARGE SCALE GENOMIC DNA]</scope>
    <source>
        <strain evidence="2 3">FP101781</strain>
    </source>
</reference>
<accession>A0A4Y7SA89</accession>
<dbReference type="Proteomes" id="UP000298030">
    <property type="component" value="Unassembled WGS sequence"/>
</dbReference>
<proteinExistence type="predicted"/>
<dbReference type="EMBL" id="QPFP01000282">
    <property type="protein sequence ID" value="TEB18167.1"/>
    <property type="molecule type" value="Genomic_DNA"/>
</dbReference>
<organism evidence="2 3">
    <name type="scientific">Coprinellus micaceus</name>
    <name type="common">Glistening ink-cap mushroom</name>
    <name type="synonym">Coprinus micaceus</name>
    <dbReference type="NCBI Taxonomy" id="71717"/>
    <lineage>
        <taxon>Eukaryota</taxon>
        <taxon>Fungi</taxon>
        <taxon>Dikarya</taxon>
        <taxon>Basidiomycota</taxon>
        <taxon>Agaricomycotina</taxon>
        <taxon>Agaricomycetes</taxon>
        <taxon>Agaricomycetidae</taxon>
        <taxon>Agaricales</taxon>
        <taxon>Agaricineae</taxon>
        <taxon>Psathyrellaceae</taxon>
        <taxon>Coprinellus</taxon>
    </lineage>
</organism>
<feature type="compositionally biased region" description="Polar residues" evidence="1">
    <location>
        <begin position="1"/>
        <end position="20"/>
    </location>
</feature>
<comment type="caution">
    <text evidence="2">The sequence shown here is derived from an EMBL/GenBank/DDBJ whole genome shotgun (WGS) entry which is preliminary data.</text>
</comment>
<feature type="region of interest" description="Disordered" evidence="1">
    <location>
        <begin position="1"/>
        <end position="46"/>
    </location>
</feature>
<gene>
    <name evidence="2" type="ORF">FA13DRAFT_1804007</name>
</gene>
<evidence type="ECO:0000256" key="1">
    <source>
        <dbReference type="SAM" id="MobiDB-lite"/>
    </source>
</evidence>